<feature type="transmembrane region" description="Helical" evidence="7">
    <location>
        <begin position="20"/>
        <end position="39"/>
    </location>
</feature>
<dbReference type="Pfam" id="PF02687">
    <property type="entry name" value="FtsX"/>
    <property type="match status" value="1"/>
</dbReference>
<dbReference type="GO" id="GO:0016787">
    <property type="term" value="F:hydrolase activity"/>
    <property type="evidence" value="ECO:0007669"/>
    <property type="project" value="UniProtKB-KW"/>
</dbReference>
<protein>
    <submittedName>
        <fullName evidence="10">Macrolide export ATP-binding/permease protein MacB</fullName>
        <ecNumber evidence="10">3.6.3.-</ecNumber>
    </submittedName>
</protein>
<evidence type="ECO:0000256" key="3">
    <source>
        <dbReference type="ARBA" id="ARBA00022692"/>
    </source>
</evidence>
<dbReference type="AlphaFoldDB" id="A0A6N8I5T9"/>
<feature type="domain" description="MacB-like periplasmic core" evidence="9">
    <location>
        <begin position="19"/>
        <end position="233"/>
    </location>
</feature>
<evidence type="ECO:0000256" key="5">
    <source>
        <dbReference type="ARBA" id="ARBA00023136"/>
    </source>
</evidence>
<evidence type="ECO:0000256" key="4">
    <source>
        <dbReference type="ARBA" id="ARBA00022989"/>
    </source>
</evidence>
<keyword evidence="11" id="KW-1185">Reference proteome</keyword>
<gene>
    <name evidence="10" type="primary">macB_4</name>
    <name evidence="10" type="ORF">CAFE_37020</name>
</gene>
<evidence type="ECO:0000259" key="9">
    <source>
        <dbReference type="Pfam" id="PF12704"/>
    </source>
</evidence>
<keyword evidence="10" id="KW-0378">Hydrolase</keyword>
<dbReference type="GO" id="GO:0022857">
    <property type="term" value="F:transmembrane transporter activity"/>
    <property type="evidence" value="ECO:0007669"/>
    <property type="project" value="TreeGrafter"/>
</dbReference>
<dbReference type="RefSeq" id="WP_330594103.1">
    <property type="nucleotide sequence ID" value="NZ_VWXL01000108.1"/>
</dbReference>
<sequence>MIDYLKSAFRNLGRKSARTFLTILGIVIGVSSVIIVASISQCGTNSLNSELDSLGLSGLSITTKKGKNVSLTSGDLNSIRKISQVQQASPILVENTNITLRKGTTTALLWGIDTKASDIISVKVLYGRLFNKRDVNACANVCLVDKEFSRSAYQRSNIIGKSISFQCGGIEQAFTVVGVVKTGTGLLQNLIGDYIPTFVYVPYTTVQASAGRSDFDEIAVKIKAGDSAENVGKMIVSNLDASNGTEDAFVSNNLAKQKDGLIQILDLVTLILSAVGSISLLVASLSIMTVMLVSVNERTREIGIKKALGATRGAIMLEFLFEAALISVIGCILGIGVGYLVSFAGASYLHVILSIRTDIILLATGFSVLTGIIFGVYPAYKAACLKPVDALRQE</sequence>
<evidence type="ECO:0000313" key="11">
    <source>
        <dbReference type="Proteomes" id="UP000469440"/>
    </source>
</evidence>
<accession>A0A6N8I5T9</accession>
<dbReference type="InterPro" id="IPR025857">
    <property type="entry name" value="MacB_PCD"/>
</dbReference>
<evidence type="ECO:0000259" key="8">
    <source>
        <dbReference type="Pfam" id="PF02687"/>
    </source>
</evidence>
<name>A0A6N8I5T9_9FIRM</name>
<dbReference type="EC" id="3.6.3.-" evidence="10"/>
<organism evidence="10 11">
    <name type="scientific">Caproicibacter fermentans</name>
    <dbReference type="NCBI Taxonomy" id="2576756"/>
    <lineage>
        <taxon>Bacteria</taxon>
        <taxon>Bacillati</taxon>
        <taxon>Bacillota</taxon>
        <taxon>Clostridia</taxon>
        <taxon>Eubacteriales</taxon>
        <taxon>Acutalibacteraceae</taxon>
        <taxon>Caproicibacter</taxon>
    </lineage>
</organism>
<evidence type="ECO:0000313" key="10">
    <source>
        <dbReference type="EMBL" id="MVB12950.1"/>
    </source>
</evidence>
<keyword evidence="2" id="KW-1003">Cell membrane</keyword>
<comment type="subcellular location">
    <subcellularLocation>
        <location evidence="1">Cell membrane</location>
        <topology evidence="1">Multi-pass membrane protein</topology>
    </subcellularLocation>
</comment>
<feature type="transmembrane region" description="Helical" evidence="7">
    <location>
        <begin position="359"/>
        <end position="380"/>
    </location>
</feature>
<dbReference type="PANTHER" id="PTHR30572">
    <property type="entry name" value="MEMBRANE COMPONENT OF TRANSPORTER-RELATED"/>
    <property type="match status" value="1"/>
</dbReference>
<feature type="transmembrane region" description="Helical" evidence="7">
    <location>
        <begin position="267"/>
        <end position="293"/>
    </location>
</feature>
<dbReference type="InterPro" id="IPR050250">
    <property type="entry name" value="Macrolide_Exporter_MacB"/>
</dbReference>
<dbReference type="Pfam" id="PF12704">
    <property type="entry name" value="MacB_PCD"/>
    <property type="match status" value="1"/>
</dbReference>
<comment type="caution">
    <text evidence="10">The sequence shown here is derived from an EMBL/GenBank/DDBJ whole genome shotgun (WGS) entry which is preliminary data.</text>
</comment>
<feature type="transmembrane region" description="Helical" evidence="7">
    <location>
        <begin position="314"/>
        <end position="339"/>
    </location>
</feature>
<dbReference type="GO" id="GO:0005524">
    <property type="term" value="F:ATP binding"/>
    <property type="evidence" value="ECO:0007669"/>
    <property type="project" value="UniProtKB-KW"/>
</dbReference>
<dbReference type="Proteomes" id="UP000469440">
    <property type="component" value="Unassembled WGS sequence"/>
</dbReference>
<dbReference type="EMBL" id="VWXL01000108">
    <property type="protein sequence ID" value="MVB12950.1"/>
    <property type="molecule type" value="Genomic_DNA"/>
</dbReference>
<evidence type="ECO:0000256" key="1">
    <source>
        <dbReference type="ARBA" id="ARBA00004651"/>
    </source>
</evidence>
<evidence type="ECO:0000256" key="7">
    <source>
        <dbReference type="SAM" id="Phobius"/>
    </source>
</evidence>
<keyword evidence="10" id="KW-0067">ATP-binding</keyword>
<feature type="domain" description="ABC3 transporter permease C-terminal" evidence="8">
    <location>
        <begin position="275"/>
        <end position="383"/>
    </location>
</feature>
<proteinExistence type="inferred from homology"/>
<reference evidence="10 11" key="1">
    <citation type="submission" date="2019-09" db="EMBL/GenBank/DDBJ databases">
        <title>Genome sequence of Clostridium sp. EA1.</title>
        <authorList>
            <person name="Poehlein A."/>
            <person name="Bengelsdorf F.R."/>
            <person name="Daniel R."/>
        </authorList>
    </citation>
    <scope>NUCLEOTIDE SEQUENCE [LARGE SCALE GENOMIC DNA]</scope>
    <source>
        <strain evidence="10 11">EA1</strain>
    </source>
</reference>
<evidence type="ECO:0000256" key="6">
    <source>
        <dbReference type="ARBA" id="ARBA00038076"/>
    </source>
</evidence>
<dbReference type="InterPro" id="IPR003838">
    <property type="entry name" value="ABC3_permease_C"/>
</dbReference>
<keyword evidence="4 7" id="KW-1133">Transmembrane helix</keyword>
<dbReference type="GO" id="GO:0005886">
    <property type="term" value="C:plasma membrane"/>
    <property type="evidence" value="ECO:0007669"/>
    <property type="project" value="UniProtKB-SubCell"/>
</dbReference>
<keyword evidence="3 7" id="KW-0812">Transmembrane</keyword>
<evidence type="ECO:0000256" key="2">
    <source>
        <dbReference type="ARBA" id="ARBA00022475"/>
    </source>
</evidence>
<comment type="similarity">
    <text evidence="6">Belongs to the ABC-4 integral membrane protein family.</text>
</comment>
<dbReference type="PANTHER" id="PTHR30572:SF4">
    <property type="entry name" value="ABC TRANSPORTER PERMEASE YTRF"/>
    <property type="match status" value="1"/>
</dbReference>
<keyword evidence="5 7" id="KW-0472">Membrane</keyword>
<keyword evidence="10" id="KW-0547">Nucleotide-binding</keyword>